<evidence type="ECO:0000256" key="1">
    <source>
        <dbReference type="SAM" id="MobiDB-lite"/>
    </source>
</evidence>
<protein>
    <submittedName>
        <fullName evidence="2">Uncharacterized protein</fullName>
    </submittedName>
</protein>
<accession>A0A3M6Y7Z3</accession>
<dbReference type="Proteomes" id="UP000276864">
    <property type="component" value="Unassembled WGS sequence"/>
</dbReference>
<proteinExistence type="predicted"/>
<evidence type="ECO:0000313" key="3">
    <source>
        <dbReference type="EMBL" id="RMY31932.1"/>
    </source>
</evidence>
<evidence type="ECO:0000313" key="5">
    <source>
        <dbReference type="Proteomes" id="UP000282582"/>
    </source>
</evidence>
<name>A0A3M6Y7Z3_HORWE</name>
<dbReference type="AlphaFoldDB" id="A0A3M6Y7Z3"/>
<gene>
    <name evidence="3" type="ORF">D0866_06962</name>
    <name evidence="2" type="ORF">D0868_09818</name>
</gene>
<reference evidence="4 5" key="1">
    <citation type="journal article" date="2018" name="BMC Genomics">
        <title>Genomic evidence for intraspecific hybridization in a clonal and extremely halotolerant yeast.</title>
        <authorList>
            <person name="Gostincar C."/>
            <person name="Stajich J.E."/>
            <person name="Zupancic J."/>
            <person name="Zalar P."/>
            <person name="Gunde-Cimerman N."/>
        </authorList>
    </citation>
    <scope>NUCLEOTIDE SEQUENCE [LARGE SCALE GENOMIC DNA]</scope>
    <source>
        <strain evidence="3 4">EXF-6651</strain>
        <strain evidence="2 5">EXF-6654</strain>
    </source>
</reference>
<dbReference type="Proteomes" id="UP000282582">
    <property type="component" value="Unassembled WGS sequence"/>
</dbReference>
<evidence type="ECO:0000313" key="4">
    <source>
        <dbReference type="Proteomes" id="UP000276864"/>
    </source>
</evidence>
<dbReference type="EMBL" id="QWIK01000966">
    <property type="protein sequence ID" value="RMX98926.1"/>
    <property type="molecule type" value="Genomic_DNA"/>
</dbReference>
<feature type="region of interest" description="Disordered" evidence="1">
    <location>
        <begin position="282"/>
        <end position="333"/>
    </location>
</feature>
<evidence type="ECO:0000313" key="2">
    <source>
        <dbReference type="EMBL" id="RMX98926.1"/>
    </source>
</evidence>
<comment type="caution">
    <text evidence="2">The sequence shown here is derived from an EMBL/GenBank/DDBJ whole genome shotgun (WGS) entry which is preliminary data.</text>
</comment>
<feature type="compositionally biased region" description="Polar residues" evidence="1">
    <location>
        <begin position="297"/>
        <end position="314"/>
    </location>
</feature>
<feature type="compositionally biased region" description="Basic and acidic residues" evidence="1">
    <location>
        <begin position="320"/>
        <end position="333"/>
    </location>
</feature>
<organism evidence="2 5">
    <name type="scientific">Hortaea werneckii</name>
    <name type="common">Black yeast</name>
    <name type="synonym">Cladosporium werneckii</name>
    <dbReference type="NCBI Taxonomy" id="91943"/>
    <lineage>
        <taxon>Eukaryota</taxon>
        <taxon>Fungi</taxon>
        <taxon>Dikarya</taxon>
        <taxon>Ascomycota</taxon>
        <taxon>Pezizomycotina</taxon>
        <taxon>Dothideomycetes</taxon>
        <taxon>Dothideomycetidae</taxon>
        <taxon>Mycosphaerellales</taxon>
        <taxon>Teratosphaeriaceae</taxon>
        <taxon>Hortaea</taxon>
    </lineage>
</organism>
<dbReference type="EMBL" id="QWIM01000684">
    <property type="protein sequence ID" value="RMY31932.1"/>
    <property type="molecule type" value="Genomic_DNA"/>
</dbReference>
<dbReference type="VEuPathDB" id="FungiDB:BTJ68_01798"/>
<sequence>MKDSKEDIEVKLRSSDTGVEYHEKASVSECERIKECYISVWPGQKYAFAINLGASFEFDGASDLCIGFRINDGSMRYGMTLKARTRQCRYDEAHLYADATLIADEASGTESKVLPFEFMATDGVLRGKLEVILQRGKEAHRDFLEMLPPNLPKSPKARIRNVLTYAAYTQHNDKSNTSRGPYHAEKFHWTPAKGNAGRELKFVFHYAAVLDAGKATYANKTFTFARAKSFEQSMPPSLPKEPAQLFQTKLASATPRYGSSCELSYGLQDDCEDEEPVLTKRIKTEPAVQETPKETPNEPNSVSGSRNSSLTANSVAGLRAQREREKKRAEIRRQLREIELERKLAELDD</sequence>